<keyword evidence="1" id="KW-0812">Transmembrane</keyword>
<evidence type="ECO:0008006" key="4">
    <source>
        <dbReference type="Google" id="ProtNLM"/>
    </source>
</evidence>
<gene>
    <name evidence="2" type="ORF">EDD68_1066</name>
</gene>
<keyword evidence="1" id="KW-1133">Transmembrane helix</keyword>
<proteinExistence type="predicted"/>
<feature type="transmembrane region" description="Helical" evidence="1">
    <location>
        <begin position="46"/>
        <end position="66"/>
    </location>
</feature>
<evidence type="ECO:0000313" key="3">
    <source>
        <dbReference type="Proteomes" id="UP000294650"/>
    </source>
</evidence>
<dbReference type="OrthoDB" id="2966946at2"/>
<feature type="transmembrane region" description="Helical" evidence="1">
    <location>
        <begin position="183"/>
        <end position="205"/>
    </location>
</feature>
<accession>A0A4R3N655</accession>
<feature type="transmembrane region" description="Helical" evidence="1">
    <location>
        <begin position="16"/>
        <end position="34"/>
    </location>
</feature>
<name>A0A4R3N655_9BACI</name>
<feature type="transmembrane region" description="Helical" evidence="1">
    <location>
        <begin position="116"/>
        <end position="138"/>
    </location>
</feature>
<sequence length="210" mass="24433">MKQNVNIPLEIKSMKGAFFLPIGLFLVIIIPVLLAENFQPYQLQFFEFLFIPAACWWPIFLFYEYYEEGNRDLLFTYPVPSIYHGLQRVSVFFVLYLILLLILIIVMFIKLKEASFIALLIPYATEAVFFAGLGFSLTTLTKNIILPFIFIGFYVSGEYFAKSQLPWYHAMYFNTTVPTLNDVLIKSLSNLVIGIILFYSGQYFLNRKQT</sequence>
<feature type="transmembrane region" description="Helical" evidence="1">
    <location>
        <begin position="86"/>
        <end position="109"/>
    </location>
</feature>
<reference evidence="2 3" key="1">
    <citation type="submission" date="2019-03" db="EMBL/GenBank/DDBJ databases">
        <title>Genomic Encyclopedia of Type Strains, Phase IV (KMG-IV): sequencing the most valuable type-strain genomes for metagenomic binning, comparative biology and taxonomic classification.</title>
        <authorList>
            <person name="Goeker M."/>
        </authorList>
    </citation>
    <scope>NUCLEOTIDE SEQUENCE [LARGE SCALE GENOMIC DNA]</scope>
    <source>
        <strain evidence="2 3">DSM 25894</strain>
    </source>
</reference>
<evidence type="ECO:0000256" key="1">
    <source>
        <dbReference type="SAM" id="Phobius"/>
    </source>
</evidence>
<comment type="caution">
    <text evidence="2">The sequence shown here is derived from an EMBL/GenBank/DDBJ whole genome shotgun (WGS) entry which is preliminary data.</text>
</comment>
<keyword evidence="1" id="KW-0472">Membrane</keyword>
<dbReference type="Proteomes" id="UP000294650">
    <property type="component" value="Unassembled WGS sequence"/>
</dbReference>
<organism evidence="2 3">
    <name type="scientific">Melghiribacillus thermohalophilus</name>
    <dbReference type="NCBI Taxonomy" id="1324956"/>
    <lineage>
        <taxon>Bacteria</taxon>
        <taxon>Bacillati</taxon>
        <taxon>Bacillota</taxon>
        <taxon>Bacilli</taxon>
        <taxon>Bacillales</taxon>
        <taxon>Bacillaceae</taxon>
        <taxon>Melghiribacillus</taxon>
    </lineage>
</organism>
<dbReference type="EMBL" id="SMAN01000006">
    <property type="protein sequence ID" value="TCT23596.1"/>
    <property type="molecule type" value="Genomic_DNA"/>
</dbReference>
<feature type="transmembrane region" description="Helical" evidence="1">
    <location>
        <begin position="144"/>
        <end position="162"/>
    </location>
</feature>
<keyword evidence="3" id="KW-1185">Reference proteome</keyword>
<evidence type="ECO:0000313" key="2">
    <source>
        <dbReference type="EMBL" id="TCT23596.1"/>
    </source>
</evidence>
<protein>
    <recommendedName>
        <fullName evidence="4">ABC-2 type transport system permease protein</fullName>
    </recommendedName>
</protein>
<dbReference type="AlphaFoldDB" id="A0A4R3N655"/>